<evidence type="ECO:0000256" key="1">
    <source>
        <dbReference type="ARBA" id="ARBA00001771"/>
    </source>
</evidence>
<dbReference type="InterPro" id="IPR000417">
    <property type="entry name" value="Hyethyz_kinase"/>
</dbReference>
<dbReference type="InterPro" id="IPR029056">
    <property type="entry name" value="Ribokinase-like"/>
</dbReference>
<keyword evidence="10 11" id="KW-0784">Thiamine biosynthesis</keyword>
<protein>
    <recommendedName>
        <fullName evidence="11">Hydroxyethylthiazole kinase</fullName>
        <ecNumber evidence="11">2.7.1.50</ecNumber>
    </recommendedName>
    <alternativeName>
        <fullName evidence="11">4-methyl-5-beta-hydroxyethylthiazole kinase</fullName>
        <shortName evidence="11">TH kinase</shortName>
        <shortName evidence="11">Thz kinase</shortName>
    </alternativeName>
</protein>
<dbReference type="GO" id="GO:0009228">
    <property type="term" value="P:thiamine biosynthetic process"/>
    <property type="evidence" value="ECO:0007669"/>
    <property type="project" value="UniProtKB-KW"/>
</dbReference>
<dbReference type="EC" id="2.7.1.50" evidence="11"/>
<feature type="binding site" evidence="11">
    <location>
        <position position="46"/>
    </location>
    <ligand>
        <name>substrate</name>
    </ligand>
</feature>
<dbReference type="PRINTS" id="PR01099">
    <property type="entry name" value="HYETHTZKNASE"/>
</dbReference>
<dbReference type="UniPathway" id="UPA00060">
    <property type="reaction ID" value="UER00139"/>
</dbReference>
<dbReference type="PIRSF" id="PIRSF000513">
    <property type="entry name" value="Thz_kinase"/>
    <property type="match status" value="1"/>
</dbReference>
<dbReference type="Pfam" id="PF02110">
    <property type="entry name" value="HK"/>
    <property type="match status" value="1"/>
</dbReference>
<keyword evidence="9 11" id="KW-0460">Magnesium</keyword>
<evidence type="ECO:0000256" key="8">
    <source>
        <dbReference type="ARBA" id="ARBA00022840"/>
    </source>
</evidence>
<evidence type="ECO:0000256" key="7">
    <source>
        <dbReference type="ARBA" id="ARBA00022777"/>
    </source>
</evidence>
<gene>
    <name evidence="11" type="primary">thiM</name>
    <name evidence="12" type="ORF">HNR53_002980</name>
</gene>
<evidence type="ECO:0000256" key="6">
    <source>
        <dbReference type="ARBA" id="ARBA00022741"/>
    </source>
</evidence>
<dbReference type="CDD" id="cd01170">
    <property type="entry name" value="THZ_kinase"/>
    <property type="match status" value="1"/>
</dbReference>
<keyword evidence="5 11" id="KW-0479">Metal-binding</keyword>
<dbReference type="Proteomes" id="UP000531594">
    <property type="component" value="Unassembled WGS sequence"/>
</dbReference>
<comment type="caution">
    <text evidence="12">The sequence shown here is derived from an EMBL/GenBank/DDBJ whole genome shotgun (WGS) entry which is preliminary data.</text>
</comment>
<evidence type="ECO:0000256" key="9">
    <source>
        <dbReference type="ARBA" id="ARBA00022842"/>
    </source>
</evidence>
<reference evidence="12 13" key="1">
    <citation type="submission" date="2020-08" db="EMBL/GenBank/DDBJ databases">
        <title>Genomic Encyclopedia of Type Strains, Phase IV (KMG-IV): sequencing the most valuable type-strain genomes for metagenomic binning, comparative biology and taxonomic classification.</title>
        <authorList>
            <person name="Goeker M."/>
        </authorList>
    </citation>
    <scope>NUCLEOTIDE SEQUENCE [LARGE SCALE GENOMIC DNA]</scope>
    <source>
        <strain evidence="12 13">DSM 5391</strain>
    </source>
</reference>
<keyword evidence="6 11" id="KW-0547">Nucleotide-binding</keyword>
<evidence type="ECO:0000256" key="11">
    <source>
        <dbReference type="HAMAP-Rule" id="MF_00228"/>
    </source>
</evidence>
<dbReference type="Gene3D" id="3.40.1190.20">
    <property type="match status" value="1"/>
</dbReference>
<feature type="binding site" evidence="11">
    <location>
        <position position="122"/>
    </location>
    <ligand>
        <name>ATP</name>
        <dbReference type="ChEBI" id="CHEBI:30616"/>
    </ligand>
</feature>
<feature type="binding site" evidence="11">
    <location>
        <position position="170"/>
    </location>
    <ligand>
        <name>ATP</name>
        <dbReference type="ChEBI" id="CHEBI:30616"/>
    </ligand>
</feature>
<keyword evidence="7 11" id="KW-0418">Kinase</keyword>
<evidence type="ECO:0000256" key="4">
    <source>
        <dbReference type="ARBA" id="ARBA00022679"/>
    </source>
</evidence>
<comment type="catalytic activity">
    <reaction evidence="1 11">
        <text>5-(2-hydroxyethyl)-4-methylthiazole + ATP = 4-methyl-5-(2-phosphooxyethyl)-thiazole + ADP + H(+)</text>
        <dbReference type="Rhea" id="RHEA:24212"/>
        <dbReference type="ChEBI" id="CHEBI:15378"/>
        <dbReference type="ChEBI" id="CHEBI:17957"/>
        <dbReference type="ChEBI" id="CHEBI:30616"/>
        <dbReference type="ChEBI" id="CHEBI:58296"/>
        <dbReference type="ChEBI" id="CHEBI:456216"/>
        <dbReference type="EC" id="2.7.1.50"/>
    </reaction>
</comment>
<comment type="cofactor">
    <cofactor evidence="2 11">
        <name>Mg(2+)</name>
        <dbReference type="ChEBI" id="CHEBI:18420"/>
    </cofactor>
</comment>
<keyword evidence="8 11" id="KW-0067">ATP-binding</keyword>
<dbReference type="NCBIfam" id="TIGR00694">
    <property type="entry name" value="thiM"/>
    <property type="match status" value="1"/>
</dbReference>
<dbReference type="HAMAP" id="MF_00228">
    <property type="entry name" value="Thz_kinase"/>
    <property type="match status" value="1"/>
</dbReference>
<comment type="pathway">
    <text evidence="3 11">Cofactor biosynthesis; thiamine diphosphate biosynthesis; 4-methyl-5-(2-phosphoethyl)-thiazole from 5-(2-hydroxyethyl)-4-methylthiazole: step 1/1.</text>
</comment>
<dbReference type="GO" id="GO:0000287">
    <property type="term" value="F:magnesium ion binding"/>
    <property type="evidence" value="ECO:0007669"/>
    <property type="project" value="UniProtKB-UniRule"/>
</dbReference>
<evidence type="ECO:0000256" key="3">
    <source>
        <dbReference type="ARBA" id="ARBA00004868"/>
    </source>
</evidence>
<dbReference type="SUPFAM" id="SSF53613">
    <property type="entry name" value="Ribokinase-like"/>
    <property type="match status" value="1"/>
</dbReference>
<organism evidence="12 13">
    <name type="scientific">Bacillus benzoevorans</name>
    <dbReference type="NCBI Taxonomy" id="1456"/>
    <lineage>
        <taxon>Bacteria</taxon>
        <taxon>Bacillati</taxon>
        <taxon>Bacillota</taxon>
        <taxon>Bacilli</taxon>
        <taxon>Bacillales</taxon>
        <taxon>Bacillaceae</taxon>
        <taxon>Bacillus</taxon>
    </lineage>
</organism>
<comment type="function">
    <text evidence="11">Catalyzes the phosphorylation of the hydroxyl group of 4-methyl-5-beta-hydroxyethylthiazole (THZ).</text>
</comment>
<evidence type="ECO:0000313" key="13">
    <source>
        <dbReference type="Proteomes" id="UP000531594"/>
    </source>
</evidence>
<dbReference type="EMBL" id="JACHGK010000010">
    <property type="protein sequence ID" value="MBB6446323.1"/>
    <property type="molecule type" value="Genomic_DNA"/>
</dbReference>
<proteinExistence type="inferred from homology"/>
<dbReference type="GO" id="GO:0009229">
    <property type="term" value="P:thiamine diphosphate biosynthetic process"/>
    <property type="evidence" value="ECO:0007669"/>
    <property type="project" value="UniProtKB-UniRule"/>
</dbReference>
<sequence>MSVKQRAAKLLTEVREQVPLVHNITNYVTVNDVANAVLSIGASPIMADDVEEAADITSISQALVINIGTLNKRTIDSMISAGKKANEFGLPVVLDPVGAGASNLRNETTKAIIEQVKISILRGNLSEVSFVAGLDVATKGVDSAEADEENDAVEVAKTVAKRLNCVTAITGAVDIISDGTSVVKIANGHKMLSKVTGTGCMTSALVGAFAGVSKDYLTAAAAGVASMGIAGEMAYEKAGNIGTGSFHIAIIDALSNLDGKTLEEMAKFEEE</sequence>
<comment type="similarity">
    <text evidence="11">Belongs to the Thz kinase family.</text>
</comment>
<evidence type="ECO:0000313" key="12">
    <source>
        <dbReference type="EMBL" id="MBB6446323.1"/>
    </source>
</evidence>
<accession>A0A7X0LW48</accession>
<dbReference type="AlphaFoldDB" id="A0A7X0LW48"/>
<dbReference type="RefSeq" id="WP_184527197.1">
    <property type="nucleotide sequence ID" value="NZ_JACHGK010000010.1"/>
</dbReference>
<name>A0A7X0LW48_9BACI</name>
<keyword evidence="13" id="KW-1185">Reference proteome</keyword>
<evidence type="ECO:0000256" key="10">
    <source>
        <dbReference type="ARBA" id="ARBA00022977"/>
    </source>
</evidence>
<keyword evidence="4 11" id="KW-0808">Transferase</keyword>
<dbReference type="GO" id="GO:0004417">
    <property type="term" value="F:hydroxyethylthiazole kinase activity"/>
    <property type="evidence" value="ECO:0007669"/>
    <property type="project" value="UniProtKB-UniRule"/>
</dbReference>
<feature type="binding site" evidence="11">
    <location>
        <position position="197"/>
    </location>
    <ligand>
        <name>substrate</name>
    </ligand>
</feature>
<dbReference type="GO" id="GO:0005524">
    <property type="term" value="F:ATP binding"/>
    <property type="evidence" value="ECO:0007669"/>
    <property type="project" value="UniProtKB-UniRule"/>
</dbReference>
<evidence type="ECO:0000256" key="5">
    <source>
        <dbReference type="ARBA" id="ARBA00022723"/>
    </source>
</evidence>
<evidence type="ECO:0000256" key="2">
    <source>
        <dbReference type="ARBA" id="ARBA00001946"/>
    </source>
</evidence>
<dbReference type="NCBIfam" id="NF006830">
    <property type="entry name" value="PRK09355.1"/>
    <property type="match status" value="1"/>
</dbReference>